<evidence type="ECO:0000256" key="11">
    <source>
        <dbReference type="ARBA" id="ARBA00031995"/>
    </source>
</evidence>
<dbReference type="Proteomes" id="UP000515154">
    <property type="component" value="Linkage group LG17"/>
</dbReference>
<evidence type="ECO:0000256" key="1">
    <source>
        <dbReference type="ARBA" id="ARBA00004236"/>
    </source>
</evidence>
<comment type="subunit">
    <text evidence="14">Component of the phagocyte NADPH oxidase core complex/cytochrome b558 complex, composed of CYBB (heavy chain (beta)) and CYBA (light chain (alpha)). Component of the phagocyte NADPH oxidase complex composed of an obligatory core heterodimer formed by the membrane proteins CYBA and CYBB and the cytosolic regulatory subunits NCF1/p47-phox, NCF2/p67-phox, NCF4/p40-phox and the small GTPase RAC1 or RAC2. Interacts with NCF1 (via SH3 domain). Interacts with SH3PXD2A. Interacts with DUOX1, DUOX2 and TPO. Interacts with NOX4; this interaction mediates superoxide generation. Interacts with calprotectin (S100A8/9). Interacts with GBP7. Interacts with NOXO1. Forms a heterodimer with NOX3 and is essential for activity and cell membrane localization of NOX3. Interacts with NOX1.</text>
</comment>
<evidence type="ECO:0000256" key="8">
    <source>
        <dbReference type="ARBA" id="ARBA00030106"/>
    </source>
</evidence>
<evidence type="ECO:0000256" key="10">
    <source>
        <dbReference type="ARBA" id="ARBA00031067"/>
    </source>
</evidence>
<keyword evidence="6" id="KW-1133">Transmembrane helix</keyword>
<evidence type="ECO:0000256" key="9">
    <source>
        <dbReference type="ARBA" id="ARBA00030298"/>
    </source>
</evidence>
<dbReference type="PANTHER" id="PTHR15168">
    <property type="entry name" value="CYTOCHROME B-245 LIGHT CHAIN"/>
    <property type="match status" value="1"/>
</dbReference>
<gene>
    <name evidence="16" type="primary">LOC115220970</name>
</gene>
<keyword evidence="15" id="KW-1185">Reference proteome</keyword>
<evidence type="ECO:0000256" key="4">
    <source>
        <dbReference type="ARBA" id="ARBA00022475"/>
    </source>
</evidence>
<dbReference type="GO" id="GO:0005886">
    <property type="term" value="C:plasma membrane"/>
    <property type="evidence" value="ECO:0007669"/>
    <property type="project" value="UniProtKB-SubCell"/>
</dbReference>
<evidence type="ECO:0000256" key="3">
    <source>
        <dbReference type="ARBA" id="ARBA00017733"/>
    </source>
</evidence>
<evidence type="ECO:0000256" key="5">
    <source>
        <dbReference type="ARBA" id="ARBA00022692"/>
    </source>
</evidence>
<dbReference type="AlphaFoldDB" id="A0A6P7T9H8"/>
<comment type="subcellular location">
    <subcellularLocation>
        <location evidence="1">Cell membrane</location>
    </subcellularLocation>
</comment>
<evidence type="ECO:0000256" key="14">
    <source>
        <dbReference type="ARBA" id="ARBA00050017"/>
    </source>
</evidence>
<keyword evidence="4" id="KW-1003">Cell membrane</keyword>
<keyword evidence="5" id="KW-0812">Transmembrane</keyword>
<evidence type="ECO:0000256" key="2">
    <source>
        <dbReference type="ARBA" id="ARBA00010590"/>
    </source>
</evidence>
<dbReference type="PANTHER" id="PTHR15168:SF0">
    <property type="entry name" value="CYTOCHROME B-245 LIGHT CHAIN"/>
    <property type="match status" value="1"/>
</dbReference>
<sequence length="168" mass="19020">MGQIEWAMWANEQAIASSLITILGGIIGIVGFFKRWQFGIYGVAAGVFIFLFEYPRSLRAKGKSSPRKCQFPFTVFVNLFGPIARIYYFRFVLYFLMCVPLVFILPTFLGGLCLLFTSALYFVAALKGEHWHADLPQNDSTTTVDAPITPVPQRRPPPRRPEVPVNHM</sequence>
<name>A0A6P7T9H8_9MOLL</name>
<evidence type="ECO:0000313" key="15">
    <source>
        <dbReference type="Proteomes" id="UP000515154"/>
    </source>
</evidence>
<dbReference type="KEGG" id="osn:115220970"/>
<evidence type="ECO:0000256" key="7">
    <source>
        <dbReference type="ARBA" id="ARBA00023136"/>
    </source>
</evidence>
<evidence type="ECO:0000256" key="6">
    <source>
        <dbReference type="ARBA" id="ARBA00022989"/>
    </source>
</evidence>
<evidence type="ECO:0000256" key="12">
    <source>
        <dbReference type="ARBA" id="ARBA00032067"/>
    </source>
</evidence>
<dbReference type="GO" id="GO:0020037">
    <property type="term" value="F:heme binding"/>
    <property type="evidence" value="ECO:0007669"/>
    <property type="project" value="InterPro"/>
</dbReference>
<evidence type="ECO:0000256" key="13">
    <source>
        <dbReference type="ARBA" id="ARBA00033347"/>
    </source>
</evidence>
<keyword evidence="7" id="KW-0472">Membrane</keyword>
<protein>
    <recommendedName>
        <fullName evidence="3">Cytochrome b-245 light chain</fullName>
    </recommendedName>
    <alternativeName>
        <fullName evidence="11">Cytochrome b(558) alpha chain</fullName>
    </alternativeName>
    <alternativeName>
        <fullName evidence="10">Cytochrome b558 subunit alpha</fullName>
    </alternativeName>
    <alternativeName>
        <fullName evidence="13">Neutrophil cytochrome b 22 kDa polypeptide</fullName>
    </alternativeName>
    <alternativeName>
        <fullName evidence="12">Superoxide-generating NADPH oxidase light chain subunit</fullName>
    </alternativeName>
    <alternativeName>
        <fullName evidence="8">p22 phagocyte B-cytochrome</fullName>
    </alternativeName>
    <alternativeName>
        <fullName evidence="9">p22-phox</fullName>
    </alternativeName>
</protein>
<proteinExistence type="inferred from homology"/>
<organism evidence="15 16">
    <name type="scientific">Octopus sinensis</name>
    <name type="common">East Asian common octopus</name>
    <dbReference type="NCBI Taxonomy" id="2607531"/>
    <lineage>
        <taxon>Eukaryota</taxon>
        <taxon>Metazoa</taxon>
        <taxon>Spiralia</taxon>
        <taxon>Lophotrochozoa</taxon>
        <taxon>Mollusca</taxon>
        <taxon>Cephalopoda</taxon>
        <taxon>Coleoidea</taxon>
        <taxon>Octopodiformes</taxon>
        <taxon>Octopoda</taxon>
        <taxon>Incirrata</taxon>
        <taxon>Octopodidae</taxon>
        <taxon>Octopus</taxon>
    </lineage>
</organism>
<evidence type="ECO:0000313" key="16">
    <source>
        <dbReference type="RefSeq" id="XP_029647040.1"/>
    </source>
</evidence>
<comment type="similarity">
    <text evidence="2">Belongs to the p22phox family.</text>
</comment>
<dbReference type="RefSeq" id="XP_029647040.1">
    <property type="nucleotide sequence ID" value="XM_029791180.2"/>
</dbReference>
<dbReference type="InterPro" id="IPR007732">
    <property type="entry name" value="Cyt_b558_asu"/>
</dbReference>
<dbReference type="Pfam" id="PF05038">
    <property type="entry name" value="Cytochrom_B558a"/>
    <property type="match status" value="1"/>
</dbReference>
<accession>A0A6P7T9H8</accession>
<reference evidence="16" key="1">
    <citation type="submission" date="2025-08" db="UniProtKB">
        <authorList>
            <consortium name="RefSeq"/>
        </authorList>
    </citation>
    <scope>IDENTIFICATION</scope>
</reference>